<reference evidence="3 4" key="1">
    <citation type="submission" date="2019-06" db="EMBL/GenBank/DDBJ databases">
        <title>Genome Sequence of the Brown Rot Fungal Pathogen Monilinia fructicola.</title>
        <authorList>
            <person name="De Miccolis Angelini R.M."/>
            <person name="Landi L."/>
            <person name="Abate D."/>
            <person name="Pollastro S."/>
            <person name="Romanazzi G."/>
            <person name="Faretra F."/>
        </authorList>
    </citation>
    <scope>NUCLEOTIDE SEQUENCE [LARGE SCALE GENOMIC DNA]</scope>
    <source>
        <strain evidence="3 4">Mfrc123</strain>
    </source>
</reference>
<keyword evidence="4" id="KW-1185">Reference proteome</keyword>
<proteinExistence type="predicted"/>
<protein>
    <submittedName>
        <fullName evidence="3">Uncharacterized protein</fullName>
    </submittedName>
</protein>
<evidence type="ECO:0000256" key="2">
    <source>
        <dbReference type="SAM" id="Phobius"/>
    </source>
</evidence>
<dbReference type="AlphaFoldDB" id="A0A5M9JHK2"/>
<sequence length="166" mass="18879">MCWTATSLLYDDGKMLKGIGTRASKSRLTTFQCENTSRIPFSGPKGYHKKGSLLLEVEGRGKITFCLQDEPKSEARVNNLMMMMVVVVVVVLMLRDVQKVNRLIGDAILRLYLCRCGVDEWEERMGVSLKEVKKGGGGKGREGKEREGKGREGRWRKSRWLDIFDF</sequence>
<organism evidence="3 4">
    <name type="scientific">Monilinia fructicola</name>
    <name type="common">Brown rot fungus</name>
    <name type="synonym">Ciboria fructicola</name>
    <dbReference type="NCBI Taxonomy" id="38448"/>
    <lineage>
        <taxon>Eukaryota</taxon>
        <taxon>Fungi</taxon>
        <taxon>Dikarya</taxon>
        <taxon>Ascomycota</taxon>
        <taxon>Pezizomycotina</taxon>
        <taxon>Leotiomycetes</taxon>
        <taxon>Helotiales</taxon>
        <taxon>Sclerotiniaceae</taxon>
        <taxon>Monilinia</taxon>
    </lineage>
</organism>
<keyword evidence="2" id="KW-0812">Transmembrane</keyword>
<keyword evidence="2" id="KW-1133">Transmembrane helix</keyword>
<dbReference type="EMBL" id="VICG01000010">
    <property type="protein sequence ID" value="KAA8568217.1"/>
    <property type="molecule type" value="Genomic_DNA"/>
</dbReference>
<dbReference type="Proteomes" id="UP000322873">
    <property type="component" value="Unassembled WGS sequence"/>
</dbReference>
<evidence type="ECO:0000313" key="4">
    <source>
        <dbReference type="Proteomes" id="UP000322873"/>
    </source>
</evidence>
<accession>A0A5M9JHK2</accession>
<comment type="caution">
    <text evidence="3">The sequence shown here is derived from an EMBL/GenBank/DDBJ whole genome shotgun (WGS) entry which is preliminary data.</text>
</comment>
<feature type="region of interest" description="Disordered" evidence="1">
    <location>
        <begin position="132"/>
        <end position="153"/>
    </location>
</feature>
<evidence type="ECO:0000313" key="3">
    <source>
        <dbReference type="EMBL" id="KAA8568217.1"/>
    </source>
</evidence>
<keyword evidence="2" id="KW-0472">Membrane</keyword>
<evidence type="ECO:0000256" key="1">
    <source>
        <dbReference type="SAM" id="MobiDB-lite"/>
    </source>
</evidence>
<feature type="transmembrane region" description="Helical" evidence="2">
    <location>
        <begin position="77"/>
        <end position="94"/>
    </location>
</feature>
<gene>
    <name evidence="3" type="ORF">EYC84_008601</name>
</gene>
<name>A0A5M9JHK2_MONFR</name>